<proteinExistence type="predicted"/>
<accession>A0A2S6CSL7</accession>
<evidence type="ECO:0008006" key="5">
    <source>
        <dbReference type="Google" id="ProtNLM"/>
    </source>
</evidence>
<dbReference type="RefSeq" id="WP_104388414.1">
    <property type="nucleotide sequence ID" value="NZ_PGEM01000101.1"/>
</dbReference>
<sequence length="237" mass="24228">MSNIIFRKSFLALPSLAALVVAGSGLAANAQTVQPETIITPTSQELVSTIATDETAKLTPVPGTVATSSAMLNSSANTASEKSEPSNRVAQSDIEIGRTTRGGSYIGVGGNIGITGNSSALGDANFTVISKIGFTKSLSIRPSVIIGDDTTILAPVTYDFSLQSGDPFTEPLAIAPYLGVGAAIRTGDNSETAFLVTGGIDLPLNNRFTATAALNAGFFNQTDVGVILGVGYNFSGF</sequence>
<dbReference type="AlphaFoldDB" id="A0A2S6CSL7"/>
<organism evidence="3 4">
    <name type="scientific">Cuspidothrix issatschenkoi CHARLIE-1</name>
    <dbReference type="NCBI Taxonomy" id="2052836"/>
    <lineage>
        <taxon>Bacteria</taxon>
        <taxon>Bacillati</taxon>
        <taxon>Cyanobacteriota</taxon>
        <taxon>Cyanophyceae</taxon>
        <taxon>Nostocales</taxon>
        <taxon>Aphanizomenonaceae</taxon>
        <taxon>Cuspidothrix</taxon>
    </lineage>
</organism>
<protein>
    <recommendedName>
        <fullName evidence="5">Outer membrane protein beta-barrel domain-containing protein</fullName>
    </recommendedName>
</protein>
<feature type="chain" id="PRO_5015503784" description="Outer membrane protein beta-barrel domain-containing protein" evidence="2">
    <location>
        <begin position="28"/>
        <end position="237"/>
    </location>
</feature>
<gene>
    <name evidence="3" type="ORF">CUN59_13965</name>
</gene>
<name>A0A2S6CSL7_9CYAN</name>
<feature type="region of interest" description="Disordered" evidence="1">
    <location>
        <begin position="73"/>
        <end position="94"/>
    </location>
</feature>
<dbReference type="OrthoDB" id="509458at2"/>
<keyword evidence="4" id="KW-1185">Reference proteome</keyword>
<dbReference type="Proteomes" id="UP000239589">
    <property type="component" value="Unassembled WGS sequence"/>
</dbReference>
<dbReference type="EMBL" id="PGEM01000101">
    <property type="protein sequence ID" value="PPJ62719.1"/>
    <property type="molecule type" value="Genomic_DNA"/>
</dbReference>
<comment type="caution">
    <text evidence="3">The sequence shown here is derived from an EMBL/GenBank/DDBJ whole genome shotgun (WGS) entry which is preliminary data.</text>
</comment>
<evidence type="ECO:0000256" key="1">
    <source>
        <dbReference type="SAM" id="MobiDB-lite"/>
    </source>
</evidence>
<feature type="compositionally biased region" description="Polar residues" evidence="1">
    <location>
        <begin position="73"/>
        <end position="90"/>
    </location>
</feature>
<reference evidence="3 4" key="1">
    <citation type="submission" date="2018-02" db="EMBL/GenBank/DDBJ databases">
        <title>Discovery of a pederin family compound in a non-symbiotic bloom-forming cyanobacterium.</title>
        <authorList>
            <person name="Kust A."/>
            <person name="Mares J."/>
            <person name="Jokela J."/>
            <person name="Urajova P."/>
            <person name="Hajek J."/>
            <person name="Saurav K."/>
            <person name="Voracova K."/>
            <person name="Fewer D.P."/>
            <person name="Haapaniemi E."/>
            <person name="Permi P."/>
            <person name="Rehakova K."/>
            <person name="Sivonen K."/>
            <person name="Hrouzek P."/>
        </authorList>
    </citation>
    <scope>NUCLEOTIDE SEQUENCE [LARGE SCALE GENOMIC DNA]</scope>
    <source>
        <strain evidence="3 4">CHARLIE-1</strain>
    </source>
</reference>
<evidence type="ECO:0000313" key="3">
    <source>
        <dbReference type="EMBL" id="PPJ62719.1"/>
    </source>
</evidence>
<evidence type="ECO:0000256" key="2">
    <source>
        <dbReference type="SAM" id="SignalP"/>
    </source>
</evidence>
<keyword evidence="2" id="KW-0732">Signal</keyword>
<feature type="signal peptide" evidence="2">
    <location>
        <begin position="1"/>
        <end position="27"/>
    </location>
</feature>
<evidence type="ECO:0000313" key="4">
    <source>
        <dbReference type="Proteomes" id="UP000239589"/>
    </source>
</evidence>